<dbReference type="PANTHER" id="PTHR43318">
    <property type="entry name" value="UDP-N-ACETYLGLUCOSAMINE 4,6-DEHYDRATASE"/>
    <property type="match status" value="1"/>
</dbReference>
<proteinExistence type="inferred from homology"/>
<accession>A0ABU1HH62</accession>
<dbReference type="Pfam" id="PF02719">
    <property type="entry name" value="Polysacc_synt_2"/>
    <property type="match status" value="1"/>
</dbReference>
<evidence type="ECO:0000259" key="4">
    <source>
        <dbReference type="Pfam" id="PF02719"/>
    </source>
</evidence>
<comment type="similarity">
    <text evidence="1">Belongs to the polysaccharide synthase family.</text>
</comment>
<evidence type="ECO:0000313" key="6">
    <source>
        <dbReference type="Proteomes" id="UP001251374"/>
    </source>
</evidence>
<protein>
    <submittedName>
        <fullName evidence="5">Nucleoside-diphosphate sugar epimerase/dehydratase</fullName>
    </submittedName>
</protein>
<dbReference type="PANTHER" id="PTHR43318:SF1">
    <property type="entry name" value="POLYSACCHARIDE BIOSYNTHESIS PROTEIN EPSC-RELATED"/>
    <property type="match status" value="1"/>
</dbReference>
<dbReference type="Proteomes" id="UP001251374">
    <property type="component" value="Unassembled WGS sequence"/>
</dbReference>
<feature type="transmembrane region" description="Helical" evidence="3">
    <location>
        <begin position="21"/>
        <end position="38"/>
    </location>
</feature>
<feature type="region of interest" description="Disordered" evidence="2">
    <location>
        <begin position="641"/>
        <end position="714"/>
    </location>
</feature>
<dbReference type="SUPFAM" id="SSF51735">
    <property type="entry name" value="NAD(P)-binding Rossmann-fold domains"/>
    <property type="match status" value="2"/>
</dbReference>
<keyword evidence="3" id="KW-1133">Transmembrane helix</keyword>
<feature type="compositionally biased region" description="Basic and acidic residues" evidence="2">
    <location>
        <begin position="645"/>
        <end position="659"/>
    </location>
</feature>
<organism evidence="5 6">
    <name type="scientific">Franzmannia qiaohouensis</name>
    <dbReference type="NCBI Taxonomy" id="1329370"/>
    <lineage>
        <taxon>Bacteria</taxon>
        <taxon>Pseudomonadati</taxon>
        <taxon>Pseudomonadota</taxon>
        <taxon>Gammaproteobacteria</taxon>
        <taxon>Oceanospirillales</taxon>
        <taxon>Halomonadaceae</taxon>
        <taxon>Franzmannia</taxon>
    </lineage>
</organism>
<keyword evidence="6" id="KW-1185">Reference proteome</keyword>
<evidence type="ECO:0000256" key="1">
    <source>
        <dbReference type="ARBA" id="ARBA00007430"/>
    </source>
</evidence>
<sequence length="714" mass="77883">MTQLLKRLFNLPRRRKQAIQLMADSLLVVVSFFTAMLLRLDSPRFLLDPAVWMALPVVVPVSLIIFVKLGFYRSIIRYMGLKAFQAIMAGVLGSAMTLAVVSSVFNLPVPRSVPFIYIMLALMTIGGVRLALRLLYQRGQQRLKTRVLIYGAGAAGRQLVMSLRHGRDYEPVGFVDFAPRLQGTHVQGLRVHSPEDTTRIINNYGVEKLLLAVPEATRSRRQEIIESLEPLSIPVQTIPDMADVVSGKAKFNELRDVAVEDLLGRDPVPPVQSLMGANITGKVVMVTGAGGSIGSELCRQILRQQPSKLLLVDVSEYSLYRIELDLKRIAEADSLKGTVVPILASVRDGQRIEQLLETFDVRTIYHAAAYKHVPMVEYNPCEGVLNNVFGTLAVAKAAVATGVDDMVLVSTDKAVRPTNVMGASKRMAELVCQALAASQQKTRFTMVRFGNVLGSSGSVVPLFRKQIESGGPITVTHPEITRYFMTIPEAAQLVIQAGGMAKGGDVFVLDMGKPVRIAELATRMVRLTGLEPYFPQSSGTPHPQLSKKRRSQLNELAEGGRQGDISIVFTGLRPGEKLYEELLVTEAVGKTGHPRIMTASEAALSWDELEPILLSLHAACVNQEGDGVRQVLMEAPTEYHPQSDIVDHGTKAASDEPKARSAPAVDAVPSHQGAESPADIPPSWQTLSETPSEAAGPREEPLAASVAYYSPKHR</sequence>
<keyword evidence="3" id="KW-0812">Transmembrane</keyword>
<dbReference type="CDD" id="cd05237">
    <property type="entry name" value="UDP_invert_4-6DH_SDR_e"/>
    <property type="match status" value="1"/>
</dbReference>
<evidence type="ECO:0000256" key="2">
    <source>
        <dbReference type="SAM" id="MobiDB-lite"/>
    </source>
</evidence>
<dbReference type="Gene3D" id="3.40.50.720">
    <property type="entry name" value="NAD(P)-binding Rossmann-like Domain"/>
    <property type="match status" value="2"/>
</dbReference>
<feature type="domain" description="Polysaccharide biosynthesis protein CapD-like" evidence="4">
    <location>
        <begin position="284"/>
        <end position="600"/>
    </location>
</feature>
<dbReference type="InterPro" id="IPR036291">
    <property type="entry name" value="NAD(P)-bd_dom_sf"/>
</dbReference>
<comment type="caution">
    <text evidence="5">The sequence shown here is derived from an EMBL/GenBank/DDBJ whole genome shotgun (WGS) entry which is preliminary data.</text>
</comment>
<dbReference type="InterPro" id="IPR051203">
    <property type="entry name" value="Polysaccharide_Synthase-Rel"/>
</dbReference>
<reference evidence="5 6" key="1">
    <citation type="submission" date="2023-04" db="EMBL/GenBank/DDBJ databases">
        <title>A long-awaited taxogenomic arrangement of the family Halomonadaceae.</title>
        <authorList>
            <person name="De La Haba R."/>
            <person name="Chuvochina M."/>
            <person name="Wittouck S."/>
            <person name="Arahal D.R."/>
            <person name="Sanchez-Porro C."/>
            <person name="Hugenholtz P."/>
            <person name="Ventosa A."/>
        </authorList>
    </citation>
    <scope>NUCLEOTIDE SEQUENCE [LARGE SCALE GENOMIC DNA]</scope>
    <source>
        <strain evidence="5 6">DSM 26770</strain>
    </source>
</reference>
<evidence type="ECO:0000313" key="5">
    <source>
        <dbReference type="EMBL" id="MDR5906819.1"/>
    </source>
</evidence>
<dbReference type="InterPro" id="IPR003869">
    <property type="entry name" value="Polysac_CapD-like"/>
</dbReference>
<feature type="transmembrane region" description="Helical" evidence="3">
    <location>
        <begin position="50"/>
        <end position="71"/>
    </location>
</feature>
<feature type="transmembrane region" description="Helical" evidence="3">
    <location>
        <begin position="115"/>
        <end position="136"/>
    </location>
</feature>
<dbReference type="EMBL" id="JARWAM010000012">
    <property type="protein sequence ID" value="MDR5906819.1"/>
    <property type="molecule type" value="Genomic_DNA"/>
</dbReference>
<keyword evidence="3" id="KW-0472">Membrane</keyword>
<gene>
    <name evidence="5" type="ORF">QC821_16185</name>
</gene>
<evidence type="ECO:0000256" key="3">
    <source>
        <dbReference type="SAM" id="Phobius"/>
    </source>
</evidence>
<name>A0ABU1HH62_9GAMM</name>
<dbReference type="RefSeq" id="WP_309723728.1">
    <property type="nucleotide sequence ID" value="NZ_JARWAM010000012.1"/>
</dbReference>
<feature type="transmembrane region" description="Helical" evidence="3">
    <location>
        <begin position="83"/>
        <end position="109"/>
    </location>
</feature>